<accession>A0ABQ8T005</accession>
<dbReference type="Proteomes" id="UP001148838">
    <property type="component" value="Unassembled WGS sequence"/>
</dbReference>
<gene>
    <name evidence="1" type="ORF">ANN_07938</name>
</gene>
<name>A0ABQ8T005_PERAM</name>
<sequence>MAGLCEGRNEPPEAVTPLRTSSWRGAATVSCLRSGALWEAKSFPEIIACVQCTLLQAKRDGRVYITGTLFASS</sequence>
<reference evidence="1 2" key="1">
    <citation type="journal article" date="2022" name="Allergy">
        <title>Genome assembly and annotation of Periplaneta americana reveal a comprehensive cockroach allergen profile.</title>
        <authorList>
            <person name="Wang L."/>
            <person name="Xiong Q."/>
            <person name="Saelim N."/>
            <person name="Wang L."/>
            <person name="Nong W."/>
            <person name="Wan A.T."/>
            <person name="Shi M."/>
            <person name="Liu X."/>
            <person name="Cao Q."/>
            <person name="Hui J.H.L."/>
            <person name="Sookrung N."/>
            <person name="Leung T.F."/>
            <person name="Tungtrongchitr A."/>
            <person name="Tsui S.K.W."/>
        </authorList>
    </citation>
    <scope>NUCLEOTIDE SEQUENCE [LARGE SCALE GENOMIC DNA]</scope>
    <source>
        <strain evidence="1">PWHHKU_190912</strain>
    </source>
</reference>
<keyword evidence="2" id="KW-1185">Reference proteome</keyword>
<proteinExistence type="predicted"/>
<comment type="caution">
    <text evidence="1">The sequence shown here is derived from an EMBL/GenBank/DDBJ whole genome shotgun (WGS) entry which is preliminary data.</text>
</comment>
<evidence type="ECO:0000313" key="2">
    <source>
        <dbReference type="Proteomes" id="UP001148838"/>
    </source>
</evidence>
<protein>
    <submittedName>
        <fullName evidence="1">Uncharacterized protein</fullName>
    </submittedName>
</protein>
<organism evidence="1 2">
    <name type="scientific">Periplaneta americana</name>
    <name type="common">American cockroach</name>
    <name type="synonym">Blatta americana</name>
    <dbReference type="NCBI Taxonomy" id="6978"/>
    <lineage>
        <taxon>Eukaryota</taxon>
        <taxon>Metazoa</taxon>
        <taxon>Ecdysozoa</taxon>
        <taxon>Arthropoda</taxon>
        <taxon>Hexapoda</taxon>
        <taxon>Insecta</taxon>
        <taxon>Pterygota</taxon>
        <taxon>Neoptera</taxon>
        <taxon>Polyneoptera</taxon>
        <taxon>Dictyoptera</taxon>
        <taxon>Blattodea</taxon>
        <taxon>Blattoidea</taxon>
        <taxon>Blattidae</taxon>
        <taxon>Blattinae</taxon>
        <taxon>Periplaneta</taxon>
    </lineage>
</organism>
<evidence type="ECO:0000313" key="1">
    <source>
        <dbReference type="EMBL" id="KAJ4439810.1"/>
    </source>
</evidence>
<dbReference type="EMBL" id="JAJSOF020000017">
    <property type="protein sequence ID" value="KAJ4439810.1"/>
    <property type="molecule type" value="Genomic_DNA"/>
</dbReference>